<reference evidence="2" key="1">
    <citation type="submission" date="2022-10" db="EMBL/GenBank/DDBJ databases">
        <title>Vagococcus sp. isolated from poultry meat.</title>
        <authorList>
            <person name="Johansson P."/>
            <person name="Bjorkroth J."/>
        </authorList>
    </citation>
    <scope>NUCLEOTIDE SEQUENCE</scope>
    <source>
        <strain evidence="2">STAA11</strain>
    </source>
</reference>
<evidence type="ECO:0000313" key="3">
    <source>
        <dbReference type="Proteomes" id="UP001179647"/>
    </source>
</evidence>
<feature type="transmembrane region" description="Helical" evidence="1">
    <location>
        <begin position="238"/>
        <end position="257"/>
    </location>
</feature>
<name>A0AAF0CTD7_9ENTE</name>
<organism evidence="2 3">
    <name type="scientific">Vagococcus intermedius</name>
    <dbReference type="NCBI Taxonomy" id="2991418"/>
    <lineage>
        <taxon>Bacteria</taxon>
        <taxon>Bacillati</taxon>
        <taxon>Bacillota</taxon>
        <taxon>Bacilli</taxon>
        <taxon>Lactobacillales</taxon>
        <taxon>Enterococcaceae</taxon>
        <taxon>Vagococcus</taxon>
    </lineage>
</organism>
<protein>
    <submittedName>
        <fullName evidence="2">ABC transporter permease subunit</fullName>
    </submittedName>
</protein>
<keyword evidence="1" id="KW-0812">Transmembrane</keyword>
<feature type="transmembrane region" description="Helical" evidence="1">
    <location>
        <begin position="14"/>
        <end position="31"/>
    </location>
</feature>
<feature type="transmembrane region" description="Helical" evidence="1">
    <location>
        <begin position="121"/>
        <end position="142"/>
    </location>
</feature>
<evidence type="ECO:0000256" key="1">
    <source>
        <dbReference type="SAM" id="Phobius"/>
    </source>
</evidence>
<feature type="transmembrane region" description="Helical" evidence="1">
    <location>
        <begin position="360"/>
        <end position="385"/>
    </location>
</feature>
<dbReference type="RefSeq" id="WP_275468295.1">
    <property type="nucleotide sequence ID" value="NZ_CP110232.1"/>
</dbReference>
<dbReference type="Proteomes" id="UP001179647">
    <property type="component" value="Chromosome"/>
</dbReference>
<evidence type="ECO:0000313" key="2">
    <source>
        <dbReference type="EMBL" id="WEG72492.1"/>
    </source>
</evidence>
<dbReference type="PANTHER" id="PTHR39177">
    <property type="entry name" value="ABC TRANSPORTER PERMEASE YTRC-RELATED"/>
    <property type="match status" value="1"/>
</dbReference>
<feature type="transmembrane region" description="Helical" evidence="1">
    <location>
        <begin position="332"/>
        <end position="354"/>
    </location>
</feature>
<dbReference type="AlphaFoldDB" id="A0AAF0CTD7"/>
<feature type="transmembrane region" description="Helical" evidence="1">
    <location>
        <begin position="201"/>
        <end position="226"/>
    </location>
</feature>
<dbReference type="KEGG" id="vie:OL234_05755"/>
<keyword evidence="1" id="KW-0472">Membrane</keyword>
<dbReference type="PANTHER" id="PTHR39177:SF1">
    <property type="entry name" value="ABC TRANSPORTER PERMEASE YTRC-RELATED"/>
    <property type="match status" value="1"/>
</dbReference>
<proteinExistence type="predicted"/>
<feature type="transmembrane region" description="Helical" evidence="1">
    <location>
        <begin position="292"/>
        <end position="311"/>
    </location>
</feature>
<gene>
    <name evidence="2" type="ORF">OL234_05755</name>
</gene>
<sequence>MINRELLAILWQRYKIYLLLMLALVLGFAVMNSQTGVKNWQAEYHNEKVAKNTFEEQIKYSKADTSPEEKHPGEVMLYHGEGKKETYTKDFKEFRDHQLQFYLTNEIYGSGNGYIYFSQNITVYLVCAIVVGFLTFFLDYKTGFNTLLFSSRFKRGDIFKTKLILIGGGFFIVVIAAKTIALLNLWWQIPMEYFKVDMGQALLGVLASSILTVTVYLTSCLAGIVLAEWVTGLLTISLFWFSLLFLNNALTELVAVVRYELLGRKLEDALNSRTFLMRVEEIYQGYQFNWKLLLLSVVISLIMLVISFSLFNKQDLTHNGEYLAFSFLRKPTVILLVTYITFTVSVTGVSRYMYMTNVTFSPTYFCIKLLISLVVSYVISQLLVYRQLKISSHLLGFNK</sequence>
<accession>A0AAF0CTD7</accession>
<dbReference type="EMBL" id="CP110232">
    <property type="protein sequence ID" value="WEG72492.1"/>
    <property type="molecule type" value="Genomic_DNA"/>
</dbReference>
<keyword evidence="1" id="KW-1133">Transmembrane helix</keyword>
<keyword evidence="3" id="KW-1185">Reference proteome</keyword>
<dbReference type="InterPro" id="IPR053046">
    <property type="entry name" value="ABC-5_transporter"/>
</dbReference>
<feature type="transmembrane region" description="Helical" evidence="1">
    <location>
        <begin position="163"/>
        <end position="189"/>
    </location>
</feature>